<feature type="transmembrane region" description="Helical" evidence="2">
    <location>
        <begin position="12"/>
        <end position="37"/>
    </location>
</feature>
<proteinExistence type="predicted"/>
<dbReference type="Pfam" id="PF07963">
    <property type="entry name" value="N_methyl"/>
    <property type="match status" value="1"/>
</dbReference>
<dbReference type="PANTHER" id="PTHR30093">
    <property type="entry name" value="GENERAL SECRETION PATHWAY PROTEIN G"/>
    <property type="match status" value="1"/>
</dbReference>
<dbReference type="Gene3D" id="3.30.700.10">
    <property type="entry name" value="Glycoprotein, Type 4 Pilin"/>
    <property type="match status" value="1"/>
</dbReference>
<dbReference type="PRINTS" id="PR00813">
    <property type="entry name" value="BCTERIALGSPG"/>
</dbReference>
<dbReference type="InterPro" id="IPR045584">
    <property type="entry name" value="Pilin-like"/>
</dbReference>
<organism evidence="3 4">
    <name type="scientific">Pelomonas parva</name>
    <dbReference type="NCBI Taxonomy" id="3299032"/>
    <lineage>
        <taxon>Bacteria</taxon>
        <taxon>Pseudomonadati</taxon>
        <taxon>Pseudomonadota</taxon>
        <taxon>Betaproteobacteria</taxon>
        <taxon>Burkholderiales</taxon>
        <taxon>Sphaerotilaceae</taxon>
        <taxon>Roseateles</taxon>
    </lineage>
</organism>
<keyword evidence="2" id="KW-0472">Membrane</keyword>
<dbReference type="PANTHER" id="PTHR30093:SF47">
    <property type="entry name" value="TYPE IV PILUS NON-CORE MINOR PILIN PILE"/>
    <property type="match status" value="1"/>
</dbReference>
<evidence type="ECO:0000313" key="4">
    <source>
        <dbReference type="Proteomes" id="UP001606210"/>
    </source>
</evidence>
<keyword evidence="1" id="KW-0488">Methylation</keyword>
<keyword evidence="2" id="KW-0812">Transmembrane</keyword>
<dbReference type="SUPFAM" id="SSF54523">
    <property type="entry name" value="Pili subunits"/>
    <property type="match status" value="1"/>
</dbReference>
<sequence length="160" mass="17298">MRQPIHPRLRFGGFTLMELMIAVVVVGILASIAYPAFTSTIQRSRRADAIAALSALTQAQERYRSNHAAYADSVDTLSVNVEKVYKYYDVSFAGIGESGFKSGYVVTATPKRGGSQASDRDCATLSIRLDGSIFKYEAVDSKGVSSAKNCWGRDHGSSST</sequence>
<dbReference type="InterPro" id="IPR031982">
    <property type="entry name" value="PilE-like"/>
</dbReference>
<name>A0ABW7F4I1_9BURK</name>
<keyword evidence="4" id="KW-1185">Reference proteome</keyword>
<dbReference type="Pfam" id="PF16732">
    <property type="entry name" value="ComP_DUS"/>
    <property type="match status" value="1"/>
</dbReference>
<dbReference type="InterPro" id="IPR012902">
    <property type="entry name" value="N_methyl_site"/>
</dbReference>
<gene>
    <name evidence="3" type="ORF">ACG00Y_15885</name>
</gene>
<dbReference type="NCBIfam" id="TIGR02532">
    <property type="entry name" value="IV_pilin_GFxxxE"/>
    <property type="match status" value="1"/>
</dbReference>
<accession>A0ABW7F4I1</accession>
<keyword evidence="2" id="KW-1133">Transmembrane helix</keyword>
<dbReference type="InterPro" id="IPR000983">
    <property type="entry name" value="Bac_GSPG_pilin"/>
</dbReference>
<dbReference type="EMBL" id="JBIGHV010000005">
    <property type="protein sequence ID" value="MFG6431411.1"/>
    <property type="molecule type" value="Genomic_DNA"/>
</dbReference>
<protein>
    <submittedName>
        <fullName evidence="3">Type IV pilin protein</fullName>
    </submittedName>
</protein>
<dbReference type="Proteomes" id="UP001606210">
    <property type="component" value="Unassembled WGS sequence"/>
</dbReference>
<evidence type="ECO:0000313" key="3">
    <source>
        <dbReference type="EMBL" id="MFG6431411.1"/>
    </source>
</evidence>
<evidence type="ECO:0000256" key="1">
    <source>
        <dbReference type="ARBA" id="ARBA00022481"/>
    </source>
</evidence>
<evidence type="ECO:0000256" key="2">
    <source>
        <dbReference type="SAM" id="Phobius"/>
    </source>
</evidence>
<reference evidence="3 4" key="1">
    <citation type="submission" date="2024-08" db="EMBL/GenBank/DDBJ databases">
        <authorList>
            <person name="Lu H."/>
        </authorList>
    </citation>
    <scope>NUCLEOTIDE SEQUENCE [LARGE SCALE GENOMIC DNA]</scope>
    <source>
        <strain evidence="3 4">LYH14W</strain>
    </source>
</reference>
<comment type="caution">
    <text evidence="3">The sequence shown here is derived from an EMBL/GenBank/DDBJ whole genome shotgun (WGS) entry which is preliminary data.</text>
</comment>
<dbReference type="RefSeq" id="WP_394480450.1">
    <property type="nucleotide sequence ID" value="NZ_JBIGHV010000005.1"/>
</dbReference>